<sequence length="173" mass="19298">MTFVVASLIAFEGYKGLANVHTVFSYIVNIEISQNLTVIGTYPLLMLQAIIQRSCRRNELVEFKASGGKAEHNKQRRKHGGYTLVFIAANWILMIYMNKQNGIDPLEFQKHLDNVSQVSASRAKQDDAPRGACEEKLQIGVREVSSPLDEDRPLVPKAFNGDDGYVSTTTSHV</sequence>
<protein>
    <submittedName>
        <fullName evidence="1">Uncharacterized protein</fullName>
    </submittedName>
</protein>
<accession>A0AAJ0CK44</accession>
<keyword evidence="2" id="KW-1185">Reference proteome</keyword>
<dbReference type="Proteomes" id="UP001251528">
    <property type="component" value="Unassembled WGS sequence"/>
</dbReference>
<reference evidence="1" key="1">
    <citation type="submission" date="2023-06" db="EMBL/GenBank/DDBJ databases">
        <title>Conoideocrella luteorostrata (Hypocreales: Clavicipitaceae), a potential biocontrol fungus for elongate hemlock scale in United States Christmas tree production areas.</title>
        <authorList>
            <person name="Barrett H."/>
            <person name="Lovett B."/>
            <person name="Macias A.M."/>
            <person name="Stajich J.E."/>
            <person name="Kasson M.T."/>
        </authorList>
    </citation>
    <scope>NUCLEOTIDE SEQUENCE</scope>
    <source>
        <strain evidence="1">ARSEF 14590</strain>
    </source>
</reference>
<gene>
    <name evidence="1" type="ORF">QQS21_007941</name>
</gene>
<dbReference type="EMBL" id="JASWJB010000172">
    <property type="protein sequence ID" value="KAK2594340.1"/>
    <property type="molecule type" value="Genomic_DNA"/>
</dbReference>
<comment type="caution">
    <text evidence="1">The sequence shown here is derived from an EMBL/GenBank/DDBJ whole genome shotgun (WGS) entry which is preliminary data.</text>
</comment>
<evidence type="ECO:0000313" key="2">
    <source>
        <dbReference type="Proteomes" id="UP001251528"/>
    </source>
</evidence>
<proteinExistence type="predicted"/>
<evidence type="ECO:0000313" key="1">
    <source>
        <dbReference type="EMBL" id="KAK2594340.1"/>
    </source>
</evidence>
<name>A0AAJ0CK44_9HYPO</name>
<dbReference type="AlphaFoldDB" id="A0AAJ0CK44"/>
<organism evidence="1 2">
    <name type="scientific">Conoideocrella luteorostrata</name>
    <dbReference type="NCBI Taxonomy" id="1105319"/>
    <lineage>
        <taxon>Eukaryota</taxon>
        <taxon>Fungi</taxon>
        <taxon>Dikarya</taxon>
        <taxon>Ascomycota</taxon>
        <taxon>Pezizomycotina</taxon>
        <taxon>Sordariomycetes</taxon>
        <taxon>Hypocreomycetidae</taxon>
        <taxon>Hypocreales</taxon>
        <taxon>Clavicipitaceae</taxon>
        <taxon>Conoideocrella</taxon>
    </lineage>
</organism>